<dbReference type="InterPro" id="IPR055974">
    <property type="entry name" value="DUF7552"/>
</dbReference>
<dbReference type="EMBL" id="FNPB01000001">
    <property type="protein sequence ID" value="SDX57727.1"/>
    <property type="molecule type" value="Genomic_DNA"/>
</dbReference>
<dbReference type="Pfam" id="PF24422">
    <property type="entry name" value="DUF7552"/>
    <property type="match status" value="1"/>
</dbReference>
<gene>
    <name evidence="3" type="ORF">SAMN04487946_101203</name>
</gene>
<name>A0A1H3CUA8_9EURY</name>
<feature type="domain" description="DUF7551" evidence="1">
    <location>
        <begin position="99"/>
        <end position="280"/>
    </location>
</feature>
<sequence length="294" mass="32115">MVGSTLLDIRRHVDALATPRGPYAVVCGRTGCEPSPVTGLRFDDRDTAAEAADAASEYRATLRQYDPQVLFYEPLVHDVEDAPRGDVIEDRTDERVRYLSFCHDVAGATFEALSAAGLRDVESAAMETYLTLAEVVTDPDDFCLTLLWSVTSELARLTGRREQTAVVASAASALRCHDVDTTGRPAAGLEAALDHLEAVGFLDAHAVESAADEAGWRIRLDGYALAERTGRLPTLPVSIALARQLPTTPFRLADATPLDDHTWQLRIEPDRVPGGLASLDARNDRRLYDRNTDR</sequence>
<dbReference type="STRING" id="660517.SAMN04487946_101203"/>
<dbReference type="RefSeq" id="WP_089764143.1">
    <property type="nucleotide sequence ID" value="NZ_FNPB01000001.1"/>
</dbReference>
<dbReference type="OrthoDB" id="342580at2157"/>
<evidence type="ECO:0000259" key="2">
    <source>
        <dbReference type="Pfam" id="PF24422"/>
    </source>
</evidence>
<dbReference type="AlphaFoldDB" id="A0A1H3CUA8"/>
<dbReference type="InterPro" id="IPR055973">
    <property type="entry name" value="DUF7551"/>
</dbReference>
<keyword evidence="4" id="KW-1185">Reference proteome</keyword>
<evidence type="ECO:0000259" key="1">
    <source>
        <dbReference type="Pfam" id="PF24420"/>
    </source>
</evidence>
<proteinExistence type="predicted"/>
<dbReference type="Pfam" id="PF24420">
    <property type="entry name" value="DUF7551"/>
    <property type="match status" value="1"/>
</dbReference>
<organism evidence="3 4">
    <name type="scientific">Halobellus clavatus</name>
    <dbReference type="NCBI Taxonomy" id="660517"/>
    <lineage>
        <taxon>Archaea</taxon>
        <taxon>Methanobacteriati</taxon>
        <taxon>Methanobacteriota</taxon>
        <taxon>Stenosarchaea group</taxon>
        <taxon>Halobacteria</taxon>
        <taxon>Halobacteriales</taxon>
        <taxon>Haloferacaceae</taxon>
        <taxon>Halobellus</taxon>
    </lineage>
</organism>
<dbReference type="Proteomes" id="UP000199170">
    <property type="component" value="Unassembled WGS sequence"/>
</dbReference>
<protein>
    <submittedName>
        <fullName evidence="3">Uncharacterized protein</fullName>
    </submittedName>
</protein>
<reference evidence="4" key="1">
    <citation type="submission" date="2016-10" db="EMBL/GenBank/DDBJ databases">
        <authorList>
            <person name="Varghese N."/>
            <person name="Submissions S."/>
        </authorList>
    </citation>
    <scope>NUCLEOTIDE SEQUENCE [LARGE SCALE GENOMIC DNA]</scope>
    <source>
        <strain evidence="4">CGMCC 1.10118</strain>
    </source>
</reference>
<evidence type="ECO:0000313" key="3">
    <source>
        <dbReference type="EMBL" id="SDX57727.1"/>
    </source>
</evidence>
<evidence type="ECO:0000313" key="4">
    <source>
        <dbReference type="Proteomes" id="UP000199170"/>
    </source>
</evidence>
<feature type="domain" description="DUF7552" evidence="2">
    <location>
        <begin position="5"/>
        <end position="78"/>
    </location>
</feature>
<accession>A0A1H3CUA8</accession>